<comment type="subcellular location">
    <subcellularLocation>
        <location evidence="1">Nucleus</location>
    </subcellularLocation>
</comment>
<dbReference type="GO" id="GO:0046982">
    <property type="term" value="F:protein heterodimerization activity"/>
    <property type="evidence" value="ECO:0007669"/>
    <property type="project" value="UniProtKB-ARBA"/>
</dbReference>
<evidence type="ECO:0000256" key="4">
    <source>
        <dbReference type="ARBA" id="ARBA00023163"/>
    </source>
</evidence>
<evidence type="ECO:0000256" key="5">
    <source>
        <dbReference type="ARBA" id="ARBA00023242"/>
    </source>
</evidence>
<name>A0AA88UNQ5_9ASTE</name>
<dbReference type="GO" id="GO:0000976">
    <property type="term" value="F:transcription cis-regulatory region binding"/>
    <property type="evidence" value="ECO:0007669"/>
    <property type="project" value="TreeGrafter"/>
</dbReference>
<dbReference type="AlphaFoldDB" id="A0AA88UNQ5"/>
<dbReference type="CDD" id="cd14702">
    <property type="entry name" value="bZIP_plant_GBF1"/>
    <property type="match status" value="1"/>
</dbReference>
<dbReference type="PANTHER" id="PTHR45764:SF45">
    <property type="entry name" value="BZIP DOMAIN-CONTAINING PROTEIN"/>
    <property type="match status" value="1"/>
</dbReference>
<evidence type="ECO:0000259" key="7">
    <source>
        <dbReference type="PROSITE" id="PS50217"/>
    </source>
</evidence>
<keyword evidence="4" id="KW-0804">Transcription</keyword>
<keyword evidence="5" id="KW-0539">Nucleus</keyword>
<dbReference type="EMBL" id="JAVXUO010000457">
    <property type="protein sequence ID" value="KAK2991874.1"/>
    <property type="molecule type" value="Genomic_DNA"/>
</dbReference>
<dbReference type="InterPro" id="IPR045314">
    <property type="entry name" value="bZIP_plant_GBF1"/>
</dbReference>
<dbReference type="InterPro" id="IPR046347">
    <property type="entry name" value="bZIP_sf"/>
</dbReference>
<dbReference type="SUPFAM" id="SSF57959">
    <property type="entry name" value="Leucine zipper domain"/>
    <property type="match status" value="1"/>
</dbReference>
<dbReference type="GO" id="GO:0003700">
    <property type="term" value="F:DNA-binding transcription factor activity"/>
    <property type="evidence" value="ECO:0007669"/>
    <property type="project" value="InterPro"/>
</dbReference>
<feature type="domain" description="BZIP" evidence="7">
    <location>
        <begin position="73"/>
        <end position="119"/>
    </location>
</feature>
<dbReference type="Pfam" id="PF00170">
    <property type="entry name" value="bZIP_1"/>
    <property type="match status" value="1"/>
</dbReference>
<keyword evidence="3" id="KW-0238">DNA-binding</keyword>
<dbReference type="PROSITE" id="PS00036">
    <property type="entry name" value="BZIP_BASIC"/>
    <property type="match status" value="1"/>
</dbReference>
<proteinExistence type="predicted"/>
<dbReference type="GO" id="GO:0005634">
    <property type="term" value="C:nucleus"/>
    <property type="evidence" value="ECO:0007669"/>
    <property type="project" value="UniProtKB-SubCell"/>
</dbReference>
<protein>
    <recommendedName>
        <fullName evidence="7">BZIP domain-containing protein</fullName>
    </recommendedName>
</protein>
<comment type="caution">
    <text evidence="8">The sequence shown here is derived from an EMBL/GenBank/DDBJ whole genome shotgun (WGS) entry which is preliminary data.</text>
</comment>
<evidence type="ECO:0000313" key="8">
    <source>
        <dbReference type="EMBL" id="KAK2991874.1"/>
    </source>
</evidence>
<feature type="region of interest" description="Disordered" evidence="6">
    <location>
        <begin position="79"/>
        <end position="102"/>
    </location>
</feature>
<dbReference type="InterPro" id="IPR004827">
    <property type="entry name" value="bZIP"/>
</dbReference>
<evidence type="ECO:0000256" key="3">
    <source>
        <dbReference type="ARBA" id="ARBA00023125"/>
    </source>
</evidence>
<evidence type="ECO:0000313" key="9">
    <source>
        <dbReference type="Proteomes" id="UP001187471"/>
    </source>
</evidence>
<dbReference type="Proteomes" id="UP001187471">
    <property type="component" value="Unassembled WGS sequence"/>
</dbReference>
<evidence type="ECO:0000256" key="2">
    <source>
        <dbReference type="ARBA" id="ARBA00023015"/>
    </source>
</evidence>
<gene>
    <name evidence="8" type="ORF">RJ640_006029</name>
</gene>
<evidence type="ECO:0000256" key="6">
    <source>
        <dbReference type="SAM" id="MobiDB-lite"/>
    </source>
</evidence>
<dbReference type="GO" id="GO:0045893">
    <property type="term" value="P:positive regulation of DNA-templated transcription"/>
    <property type="evidence" value="ECO:0007669"/>
    <property type="project" value="TreeGrafter"/>
</dbReference>
<dbReference type="SMART" id="SM00338">
    <property type="entry name" value="BRLZ"/>
    <property type="match status" value="1"/>
</dbReference>
<dbReference type="FunFam" id="1.20.5.170:FF:000020">
    <property type="entry name" value="BZIP transcription factor"/>
    <property type="match status" value="1"/>
</dbReference>
<sequence>MCPSSPSINTPPLHIPSSLFSSPLNRVRSNTIMFTQEPVHYQFTADEVNDLLSLVTSGSTSGSDMSRSVYTSEERRVRRMVSNRESARRSRQRKKRHLENLSKQMDRLRLENRELKNRVGFFAYGLHAVECENERLRFESLDLQIKLSTLHQTLVTMAQLQNDDSLPFN</sequence>
<keyword evidence="2" id="KW-0805">Transcription regulation</keyword>
<evidence type="ECO:0000256" key="1">
    <source>
        <dbReference type="ARBA" id="ARBA00004123"/>
    </source>
</evidence>
<keyword evidence="9" id="KW-1185">Reference proteome</keyword>
<organism evidence="8 9">
    <name type="scientific">Escallonia rubra</name>
    <dbReference type="NCBI Taxonomy" id="112253"/>
    <lineage>
        <taxon>Eukaryota</taxon>
        <taxon>Viridiplantae</taxon>
        <taxon>Streptophyta</taxon>
        <taxon>Embryophyta</taxon>
        <taxon>Tracheophyta</taxon>
        <taxon>Spermatophyta</taxon>
        <taxon>Magnoliopsida</taxon>
        <taxon>eudicotyledons</taxon>
        <taxon>Gunneridae</taxon>
        <taxon>Pentapetalae</taxon>
        <taxon>asterids</taxon>
        <taxon>campanulids</taxon>
        <taxon>Escalloniales</taxon>
        <taxon>Escalloniaceae</taxon>
        <taxon>Escallonia</taxon>
    </lineage>
</organism>
<dbReference type="PANTHER" id="PTHR45764">
    <property type="entry name" value="BZIP TRANSCRIPTION FACTOR 44"/>
    <property type="match status" value="1"/>
</dbReference>
<reference evidence="8" key="1">
    <citation type="submission" date="2022-12" db="EMBL/GenBank/DDBJ databases">
        <title>Draft genome assemblies for two species of Escallonia (Escalloniales).</title>
        <authorList>
            <person name="Chanderbali A."/>
            <person name="Dervinis C."/>
            <person name="Anghel I."/>
            <person name="Soltis D."/>
            <person name="Soltis P."/>
            <person name="Zapata F."/>
        </authorList>
    </citation>
    <scope>NUCLEOTIDE SEQUENCE</scope>
    <source>
        <strain evidence="8">UCBG92.1500</strain>
        <tissue evidence="8">Leaf</tissue>
    </source>
</reference>
<accession>A0AA88UNQ5</accession>
<dbReference type="PROSITE" id="PS50217">
    <property type="entry name" value="BZIP"/>
    <property type="match status" value="1"/>
</dbReference>
<dbReference type="Gene3D" id="1.20.5.170">
    <property type="match status" value="1"/>
</dbReference>